<feature type="compositionally biased region" description="Low complexity" evidence="1">
    <location>
        <begin position="312"/>
        <end position="354"/>
    </location>
</feature>
<feature type="compositionally biased region" description="Low complexity" evidence="1">
    <location>
        <begin position="68"/>
        <end position="96"/>
    </location>
</feature>
<name>A0A0F7SQZ9_PHARH</name>
<feature type="compositionally biased region" description="Basic and acidic residues" evidence="1">
    <location>
        <begin position="441"/>
        <end position="456"/>
    </location>
</feature>
<feature type="compositionally biased region" description="Polar residues" evidence="1">
    <location>
        <begin position="232"/>
        <end position="245"/>
    </location>
</feature>
<protein>
    <submittedName>
        <fullName evidence="2">Uncharacterized protein</fullName>
    </submittedName>
</protein>
<dbReference type="EMBL" id="LN483166">
    <property type="protein sequence ID" value="CED84652.1"/>
    <property type="molecule type" value="Genomic_DNA"/>
</dbReference>
<reference evidence="2" key="1">
    <citation type="submission" date="2014-08" db="EMBL/GenBank/DDBJ databases">
        <authorList>
            <person name="Sharma Rahul"/>
            <person name="Thines Marco"/>
        </authorList>
    </citation>
    <scope>NUCLEOTIDE SEQUENCE</scope>
</reference>
<feature type="compositionally biased region" description="Basic and acidic residues" evidence="1">
    <location>
        <begin position="211"/>
        <end position="227"/>
    </location>
</feature>
<feature type="compositionally biased region" description="Basic and acidic residues" evidence="1">
    <location>
        <begin position="257"/>
        <end position="266"/>
    </location>
</feature>
<feature type="compositionally biased region" description="Low complexity" evidence="1">
    <location>
        <begin position="174"/>
        <end position="192"/>
    </location>
</feature>
<sequence>MSIGAKDNEPSPAIRPADHPLSHLSSTHRNSATNTRSPSTFQSPVIPLTSPFLGALPSLVHSRPHGRASNSVTSSPATSSANTSPYPWTNPNHPAVPNSPPPTLALPPQAYPQPTSTGKSTPSENGAARLPSFNSSSLDSHYIRGDETLRFSRRPGLTNHFTSPRALYPLVVHSRTSSSNNTTITTTTSSGSAKPDNALGLSGAESLSPRRSAEKLAHYHQKSKLDRPPCQTAHSSGRSFFSDGSTKIRRGSEEDDVHPSDNEYDHSSTLSAHPHSHMYANSSRTDSHPAHRHHHDYASFRESPLKPAEEWTSSVSTTTTSFGRQVSNPSSNHSASSSSRTSPSAPSLSPLQQSEPQAEPRGRRRGRDRNDSSDREGHVYDRSDVVEERESRSRSRASSSRRSRSRVADNSPRRRSSRSSRNREHIESSRERGRRNSSGARRSDSGGRANSRERSRGRSNLSQRPRDESSRGRSRSRDESSRGRSDSRGRAGRGTDESVSPTSSIPPLGQPATRTRRPTIVNKAPPPFTVLFGQTTLRSDESSQSRSRDRSRRSSEESSQNRLQINA</sequence>
<feature type="compositionally biased region" description="Basic and acidic residues" evidence="1">
    <location>
        <begin position="464"/>
        <end position="496"/>
    </location>
</feature>
<feature type="compositionally biased region" description="Pro residues" evidence="1">
    <location>
        <begin position="97"/>
        <end position="111"/>
    </location>
</feature>
<feature type="compositionally biased region" description="Basic and acidic residues" evidence="1">
    <location>
        <begin position="538"/>
        <end position="556"/>
    </location>
</feature>
<feature type="compositionally biased region" description="Polar residues" evidence="1">
    <location>
        <begin position="23"/>
        <end position="43"/>
    </location>
</feature>
<organism evidence="2">
    <name type="scientific">Phaffia rhodozyma</name>
    <name type="common">Yeast</name>
    <name type="synonym">Xanthophyllomyces dendrorhous</name>
    <dbReference type="NCBI Taxonomy" id="264483"/>
    <lineage>
        <taxon>Eukaryota</taxon>
        <taxon>Fungi</taxon>
        <taxon>Dikarya</taxon>
        <taxon>Basidiomycota</taxon>
        <taxon>Agaricomycotina</taxon>
        <taxon>Tremellomycetes</taxon>
        <taxon>Cystofilobasidiales</taxon>
        <taxon>Mrakiaceae</taxon>
        <taxon>Phaffia</taxon>
    </lineage>
</organism>
<feature type="compositionally biased region" description="Basic and acidic residues" evidence="1">
    <location>
        <begin position="368"/>
        <end position="393"/>
    </location>
</feature>
<dbReference type="AlphaFoldDB" id="A0A0F7SQZ9"/>
<feature type="compositionally biased region" description="Basic and acidic residues" evidence="1">
    <location>
        <begin position="421"/>
        <end position="431"/>
    </location>
</feature>
<feature type="compositionally biased region" description="Basic and acidic residues" evidence="1">
    <location>
        <begin position="296"/>
        <end position="309"/>
    </location>
</feature>
<proteinExistence type="predicted"/>
<feature type="region of interest" description="Disordered" evidence="1">
    <location>
        <begin position="1"/>
        <end position="139"/>
    </location>
</feature>
<evidence type="ECO:0000256" key="1">
    <source>
        <dbReference type="SAM" id="MobiDB-lite"/>
    </source>
</evidence>
<accession>A0A0F7SQZ9</accession>
<feature type="region of interest" description="Disordered" evidence="1">
    <location>
        <begin position="173"/>
        <end position="567"/>
    </location>
</feature>
<evidence type="ECO:0000313" key="2">
    <source>
        <dbReference type="EMBL" id="CED84652.1"/>
    </source>
</evidence>